<evidence type="ECO:0000313" key="10">
    <source>
        <dbReference type="Proteomes" id="UP001152607"/>
    </source>
</evidence>
<name>A0A9W4UJ89_9PLEO</name>
<dbReference type="Proteomes" id="UP001152607">
    <property type="component" value="Unassembled WGS sequence"/>
</dbReference>
<dbReference type="InterPro" id="IPR043129">
    <property type="entry name" value="ATPase_NBD"/>
</dbReference>
<keyword evidence="7" id="KW-0496">Mitochondrion</keyword>
<proteinExistence type="inferred from homology"/>
<comment type="cofactor">
    <cofactor evidence="7">
        <name>a divalent metal cation</name>
        <dbReference type="ChEBI" id="CHEBI:60240"/>
    </cofactor>
    <text evidence="7">Binds 1 divalent metal cation per subunit.</text>
</comment>
<keyword evidence="5 7" id="KW-0012">Acyltransferase</keyword>
<dbReference type="InterPro" id="IPR000905">
    <property type="entry name" value="Gcp-like_dom"/>
</dbReference>
<dbReference type="InterPro" id="IPR017860">
    <property type="entry name" value="Peptidase_M22_CS"/>
</dbReference>
<dbReference type="AlphaFoldDB" id="A0A9W4UJ89"/>
<reference evidence="9" key="1">
    <citation type="submission" date="2023-01" db="EMBL/GenBank/DDBJ databases">
        <authorList>
            <person name="Van Ghelder C."/>
            <person name="Rancurel C."/>
        </authorList>
    </citation>
    <scope>NUCLEOTIDE SEQUENCE</scope>
    <source>
        <strain evidence="9">CNCM I-4278</strain>
    </source>
</reference>
<comment type="caution">
    <text evidence="9">The sequence shown here is derived from an EMBL/GenBank/DDBJ whole genome shotgun (WGS) entry which is preliminary data.</text>
</comment>
<dbReference type="Gene3D" id="3.30.420.40">
    <property type="match status" value="2"/>
</dbReference>
<dbReference type="Pfam" id="PF00814">
    <property type="entry name" value="TsaD"/>
    <property type="match status" value="3"/>
</dbReference>
<dbReference type="EMBL" id="CAOQHR010000006">
    <property type="protein sequence ID" value="CAI6335891.1"/>
    <property type="molecule type" value="Genomic_DNA"/>
</dbReference>
<feature type="domain" description="Gcp-like" evidence="8">
    <location>
        <begin position="192"/>
        <end position="242"/>
    </location>
</feature>
<feature type="domain" description="Gcp-like" evidence="8">
    <location>
        <begin position="295"/>
        <end position="453"/>
    </location>
</feature>
<evidence type="ECO:0000256" key="5">
    <source>
        <dbReference type="ARBA" id="ARBA00023315"/>
    </source>
</evidence>
<organism evidence="9 10">
    <name type="scientific">Periconia digitata</name>
    <dbReference type="NCBI Taxonomy" id="1303443"/>
    <lineage>
        <taxon>Eukaryota</taxon>
        <taxon>Fungi</taxon>
        <taxon>Dikarya</taxon>
        <taxon>Ascomycota</taxon>
        <taxon>Pezizomycotina</taxon>
        <taxon>Dothideomycetes</taxon>
        <taxon>Pleosporomycetidae</taxon>
        <taxon>Pleosporales</taxon>
        <taxon>Massarineae</taxon>
        <taxon>Periconiaceae</taxon>
        <taxon>Periconia</taxon>
    </lineage>
</organism>
<protein>
    <recommendedName>
        <fullName evidence="1">N(6)-L-threonylcarbamoyladenine synthase</fullName>
        <ecNumber evidence="1">2.3.1.234</ecNumber>
    </recommendedName>
</protein>
<dbReference type="GO" id="GO:0072670">
    <property type="term" value="P:mitochondrial tRNA threonylcarbamoyladenosine modification"/>
    <property type="evidence" value="ECO:0007669"/>
    <property type="project" value="TreeGrafter"/>
</dbReference>
<dbReference type="HAMAP" id="MF_01445">
    <property type="entry name" value="TsaD"/>
    <property type="match status" value="1"/>
</dbReference>
<evidence type="ECO:0000256" key="3">
    <source>
        <dbReference type="ARBA" id="ARBA00022694"/>
    </source>
</evidence>
<dbReference type="OrthoDB" id="10259622at2759"/>
<gene>
    <name evidence="9" type="ORF">PDIGIT_LOCUS8979</name>
</gene>
<feature type="domain" description="Gcp-like" evidence="8">
    <location>
        <begin position="70"/>
        <end position="166"/>
    </location>
</feature>
<keyword evidence="4 7" id="KW-0479">Metal-binding</keyword>
<dbReference type="PANTHER" id="PTHR11735">
    <property type="entry name" value="TRNA N6-ADENOSINE THREONYLCARBAMOYLTRANSFERASE"/>
    <property type="match status" value="1"/>
</dbReference>
<dbReference type="PRINTS" id="PR00789">
    <property type="entry name" value="OSIALOPTASE"/>
</dbReference>
<dbReference type="PANTHER" id="PTHR11735:SF6">
    <property type="entry name" value="TRNA N6-ADENOSINE THREONYLCARBAMOYLTRANSFERASE, MITOCHONDRIAL"/>
    <property type="match status" value="1"/>
</dbReference>
<evidence type="ECO:0000256" key="2">
    <source>
        <dbReference type="ARBA" id="ARBA00022679"/>
    </source>
</evidence>
<comment type="similarity">
    <text evidence="7">Belongs to the KAE1 / TsaD family.</text>
</comment>
<dbReference type="GO" id="GO:0061711">
    <property type="term" value="F:tRNA N(6)-L-threonylcarbamoyladenine synthase activity"/>
    <property type="evidence" value="ECO:0007669"/>
    <property type="project" value="UniProtKB-EC"/>
</dbReference>
<dbReference type="GO" id="GO:0046872">
    <property type="term" value="F:metal ion binding"/>
    <property type="evidence" value="ECO:0007669"/>
    <property type="project" value="UniProtKB-KW"/>
</dbReference>
<dbReference type="GO" id="GO:0005739">
    <property type="term" value="C:mitochondrion"/>
    <property type="evidence" value="ECO:0007669"/>
    <property type="project" value="UniProtKB-SubCell"/>
</dbReference>
<evidence type="ECO:0000256" key="4">
    <source>
        <dbReference type="ARBA" id="ARBA00022723"/>
    </source>
</evidence>
<keyword evidence="2 7" id="KW-0808">Transferase</keyword>
<keyword evidence="3 7" id="KW-0819">tRNA processing</keyword>
<dbReference type="SUPFAM" id="SSF53067">
    <property type="entry name" value="Actin-like ATPase domain"/>
    <property type="match status" value="2"/>
</dbReference>
<evidence type="ECO:0000256" key="6">
    <source>
        <dbReference type="ARBA" id="ARBA00048117"/>
    </source>
</evidence>
<evidence type="ECO:0000256" key="7">
    <source>
        <dbReference type="HAMAP-Rule" id="MF_03179"/>
    </source>
</evidence>
<keyword evidence="10" id="KW-1185">Reference proteome</keyword>
<sequence>MRISPSVLHGVRRRPLVPCTSSAHSRSLLTLAIETSCDDTSVAILQLGQHDTSRRTAARLHFHKKITANNSAFNGVHPLVALESHQENLAKLVAEAIEHLPSRTSGVTLHSKQLPDFISVTRGPGMRSNLFTGLDTAKGLAVAWQKPLIGVHHMQAHALTPRLENALDLETTIGLDFHNQQTQDIRSVDVQPEFPFISVLASGGHTLLIHSSALTNHHIMGGTVDIAVGECMDKIARTVLPLETLQGAKTSMYGAVLEEFVFPTGSHDSKDPTCSKTIDSGLSASDYVQLYKTQYAYEVPVNNELALKRNISKWGWSVNQPLTKASGGLKNNTLEMSFTGLTTAVERLVMYKRDSDTHKLTKEKRRIEDVTIEERKDLAEYSMRAAFEHIANRVLLALQQRPAETVVVAGGVASNYYLRYILASTLCARGYGNIKVVFPRPNLCCDNAAMIAWAGMEMYLDGARDNLDIRALRKWPLDQLLSPPKEKTT</sequence>
<comment type="subunit">
    <text evidence="7">Homodimer.</text>
</comment>
<dbReference type="EC" id="2.3.1.234" evidence="1"/>
<evidence type="ECO:0000256" key="1">
    <source>
        <dbReference type="ARBA" id="ARBA00012156"/>
    </source>
</evidence>
<dbReference type="InterPro" id="IPR022450">
    <property type="entry name" value="TsaD"/>
</dbReference>
<comment type="subcellular location">
    <subcellularLocation>
        <location evidence="7">Mitochondrion</location>
    </subcellularLocation>
</comment>
<evidence type="ECO:0000313" key="9">
    <source>
        <dbReference type="EMBL" id="CAI6335891.1"/>
    </source>
</evidence>
<comment type="function">
    <text evidence="7">Required for the formation of a threonylcarbamoyl group on adenosine at position 37 (t(6)A37) in mitochondrial tRNAs that read codons beginning with adenine. Probably involved in the transfer of the threonylcarbamoyl moiety of threonylcarbamoyl-AMP (TC-AMP) to the N6 group of A37. Involved in mitochondrial genome maintenance.</text>
</comment>
<dbReference type="InterPro" id="IPR017861">
    <property type="entry name" value="KAE1/TsaD"/>
</dbReference>
<comment type="catalytic activity">
    <reaction evidence="6 7">
        <text>L-threonylcarbamoyladenylate + adenosine(37) in tRNA = N(6)-L-threonylcarbamoyladenosine(37) in tRNA + AMP + H(+)</text>
        <dbReference type="Rhea" id="RHEA:37059"/>
        <dbReference type="Rhea" id="RHEA-COMP:10162"/>
        <dbReference type="Rhea" id="RHEA-COMP:10163"/>
        <dbReference type="ChEBI" id="CHEBI:15378"/>
        <dbReference type="ChEBI" id="CHEBI:73682"/>
        <dbReference type="ChEBI" id="CHEBI:74411"/>
        <dbReference type="ChEBI" id="CHEBI:74418"/>
        <dbReference type="ChEBI" id="CHEBI:456215"/>
        <dbReference type="EC" id="2.3.1.234"/>
    </reaction>
</comment>
<dbReference type="PROSITE" id="PS01016">
    <property type="entry name" value="GLYCOPROTEASE"/>
    <property type="match status" value="1"/>
</dbReference>
<accession>A0A9W4UJ89</accession>
<evidence type="ECO:0000259" key="8">
    <source>
        <dbReference type="Pfam" id="PF00814"/>
    </source>
</evidence>